<dbReference type="SUPFAM" id="SSF159468">
    <property type="entry name" value="AtpF-like"/>
    <property type="match status" value="1"/>
</dbReference>
<dbReference type="Proteomes" id="UP000317265">
    <property type="component" value="Unassembled WGS sequence"/>
</dbReference>
<reference evidence="5 7" key="1">
    <citation type="journal article" date="2019" name="Nat. Microbiol.">
        <title>Expanding anaerobic alkane metabolism in the domain of Archaea.</title>
        <authorList>
            <person name="Wang Y."/>
            <person name="Wegener G."/>
            <person name="Hou J."/>
            <person name="Wang F."/>
            <person name="Xiao X."/>
        </authorList>
    </citation>
    <scope>NUCLEOTIDE SEQUENCE [LARGE SCALE GENOMIC DNA]</scope>
    <source>
        <strain evidence="5">WYZ-LMO11</strain>
    </source>
</reference>
<evidence type="ECO:0008006" key="8">
    <source>
        <dbReference type="Google" id="ProtNLM"/>
    </source>
</evidence>
<dbReference type="Gene3D" id="3.40.50.10580">
    <property type="entry name" value="ATPase, V1 complex, subunit F"/>
    <property type="match status" value="1"/>
</dbReference>
<proteinExistence type="inferred from homology"/>
<evidence type="ECO:0000313" key="4">
    <source>
        <dbReference type="EMBL" id="RZN56348.1"/>
    </source>
</evidence>
<evidence type="ECO:0000256" key="3">
    <source>
        <dbReference type="ARBA" id="ARBA00023065"/>
    </source>
</evidence>
<dbReference type="GO" id="GO:0046961">
    <property type="term" value="F:proton-transporting ATPase activity, rotational mechanism"/>
    <property type="evidence" value="ECO:0007669"/>
    <property type="project" value="InterPro"/>
</dbReference>
<dbReference type="EMBL" id="RXIH01000025">
    <property type="protein sequence ID" value="RZN56348.1"/>
    <property type="molecule type" value="Genomic_DNA"/>
</dbReference>
<comment type="caution">
    <text evidence="5">The sequence shown here is derived from an EMBL/GenBank/DDBJ whole genome shotgun (WGS) entry which is preliminary data.</text>
</comment>
<dbReference type="InterPro" id="IPR008218">
    <property type="entry name" value="ATPase_V1-cplx_f_g_su"/>
</dbReference>
<evidence type="ECO:0000256" key="1">
    <source>
        <dbReference type="ARBA" id="ARBA00010148"/>
    </source>
</evidence>
<dbReference type="Pfam" id="PF01990">
    <property type="entry name" value="ATP-synt_F"/>
    <property type="match status" value="1"/>
</dbReference>
<keyword evidence="3" id="KW-0406">Ion transport</keyword>
<organism evidence="5 7">
    <name type="scientific">Thermoproteota archaeon</name>
    <dbReference type="NCBI Taxonomy" id="2056631"/>
    <lineage>
        <taxon>Archaea</taxon>
        <taxon>Thermoproteota</taxon>
    </lineage>
</organism>
<reference evidence="4 6" key="2">
    <citation type="journal article" date="2019" name="Nat. Microbiol.">
        <title>Wide diversity of methane and short-chain alkane metabolisms in uncultured archaea.</title>
        <authorList>
            <person name="Borrel G."/>
            <person name="Adam P.S."/>
            <person name="McKay L.J."/>
            <person name="Chen L.X."/>
            <person name="Sierra-Garcia I.N."/>
            <person name="Sieber C.M."/>
            <person name="Letourneur Q."/>
            <person name="Ghozlane A."/>
            <person name="Andersen G.L."/>
            <person name="Li W.J."/>
            <person name="Hallam S.J."/>
            <person name="Muyzer G."/>
            <person name="de Oliveira V.M."/>
            <person name="Inskeep W.P."/>
            <person name="Banfield J.F."/>
            <person name="Gribaldo S."/>
        </authorList>
    </citation>
    <scope>NUCLEOTIDE SEQUENCE [LARGE SCALE GENOMIC DNA]</scope>
    <source>
        <strain evidence="4">Verst-YHS</strain>
    </source>
</reference>
<evidence type="ECO:0000313" key="7">
    <source>
        <dbReference type="Proteomes" id="UP000317265"/>
    </source>
</evidence>
<dbReference type="EMBL" id="QNVI01000016">
    <property type="protein sequence ID" value="TDA40007.1"/>
    <property type="molecule type" value="Genomic_DNA"/>
</dbReference>
<evidence type="ECO:0000256" key="2">
    <source>
        <dbReference type="ARBA" id="ARBA00022448"/>
    </source>
</evidence>
<keyword evidence="2" id="KW-0813">Transport</keyword>
<evidence type="ECO:0000313" key="6">
    <source>
        <dbReference type="Proteomes" id="UP000316080"/>
    </source>
</evidence>
<gene>
    <name evidence="5" type="ORF">DSO09_01385</name>
    <name evidence="4" type="ORF">EF809_02965</name>
</gene>
<protein>
    <recommendedName>
        <fullName evidence="8">V-type ATP synthase subunit F</fullName>
    </recommendedName>
</protein>
<evidence type="ECO:0000313" key="5">
    <source>
        <dbReference type="EMBL" id="TDA40007.1"/>
    </source>
</evidence>
<dbReference type="AlphaFoldDB" id="A0A523BGE9"/>
<accession>A0A523BGE9</accession>
<comment type="similarity">
    <text evidence="1">Belongs to the V-ATPase F subunit family.</text>
</comment>
<dbReference type="InterPro" id="IPR036906">
    <property type="entry name" value="ATPase_V1_fsu_sf"/>
</dbReference>
<name>A0A523BGE9_9CREN</name>
<sequence length="94" mass="10668">MKIVFIGNPGLSYGYKIFGIEPIPVTSKEEFLKAIEKVLRMNDIGIILLDSDFSSLVKDYIRNLKIKTTIPFIIEVPGLKSIPEMDIKLISIKR</sequence>
<dbReference type="Proteomes" id="UP000316080">
    <property type="component" value="Unassembled WGS sequence"/>
</dbReference>